<feature type="transmembrane region" description="Helical" evidence="1">
    <location>
        <begin position="34"/>
        <end position="54"/>
    </location>
</feature>
<comment type="caution">
    <text evidence="2">The sequence shown here is derived from an EMBL/GenBank/DDBJ whole genome shotgun (WGS) entry which is preliminary data.</text>
</comment>
<protein>
    <recommendedName>
        <fullName evidence="4">EamA domain-containing protein</fullName>
    </recommendedName>
</protein>
<reference evidence="2 3" key="1">
    <citation type="submission" date="2017-09" db="EMBL/GenBank/DDBJ databases">
        <title>Genome sequence of Lactobacillus brevis D7.</title>
        <authorList>
            <person name="Kwon M.-S."/>
            <person name="Lim S.K."/>
            <person name="Choi H.-J."/>
        </authorList>
    </citation>
    <scope>NUCLEOTIDE SEQUENCE [LARGE SCALE GENOMIC DNA]</scope>
    <source>
        <strain evidence="2 3">D7</strain>
    </source>
</reference>
<keyword evidence="1" id="KW-0812">Transmembrane</keyword>
<dbReference type="Proteomes" id="UP000217918">
    <property type="component" value="Unassembled WGS sequence"/>
</dbReference>
<feature type="transmembrane region" description="Helical" evidence="1">
    <location>
        <begin position="66"/>
        <end position="87"/>
    </location>
</feature>
<evidence type="ECO:0000256" key="1">
    <source>
        <dbReference type="SAM" id="Phobius"/>
    </source>
</evidence>
<proteinExistence type="predicted"/>
<organism evidence="2 3">
    <name type="scientific">Levilactobacillus brevis</name>
    <name type="common">Lactobacillus brevis</name>
    <dbReference type="NCBI Taxonomy" id="1580"/>
    <lineage>
        <taxon>Bacteria</taxon>
        <taxon>Bacillati</taxon>
        <taxon>Bacillota</taxon>
        <taxon>Bacilli</taxon>
        <taxon>Lactobacillales</taxon>
        <taxon>Lactobacillaceae</taxon>
        <taxon>Levilactobacillus</taxon>
    </lineage>
</organism>
<evidence type="ECO:0000313" key="3">
    <source>
        <dbReference type="Proteomes" id="UP000217918"/>
    </source>
</evidence>
<keyword evidence="1" id="KW-0472">Membrane</keyword>
<dbReference type="AlphaFoldDB" id="A0A2A3TUJ3"/>
<dbReference type="EMBL" id="NVYO01000003">
    <property type="protein sequence ID" value="PBQ22451.1"/>
    <property type="molecule type" value="Genomic_DNA"/>
</dbReference>
<accession>A0A2A3TUJ3</accession>
<evidence type="ECO:0008006" key="4">
    <source>
        <dbReference type="Google" id="ProtNLM"/>
    </source>
</evidence>
<name>A0A2A3TUJ3_LEVBR</name>
<evidence type="ECO:0000313" key="2">
    <source>
        <dbReference type="EMBL" id="PBQ22451.1"/>
    </source>
</evidence>
<gene>
    <name evidence="2" type="ORF">CNR29_13730</name>
</gene>
<dbReference type="RefSeq" id="WP_096110615.1">
    <property type="nucleotide sequence ID" value="NZ_NVYO01000003.1"/>
</dbReference>
<sequence>MNKLVFFLPVIMTVIANTLYHISARGVSSKVDPFFSLIISYGVALLGSLVLFLVTKHQPISANWHALTWPSVTLGAAIIFIEFGYMVDCKFYN</sequence>
<keyword evidence="1" id="KW-1133">Transmembrane helix</keyword>